<proteinExistence type="predicted"/>
<protein>
    <recommendedName>
        <fullName evidence="4">Sorting nexin/Vps5-like C-terminal domain-containing protein</fullName>
    </recommendedName>
</protein>
<evidence type="ECO:0000313" key="2">
    <source>
        <dbReference type="EMBL" id="GMI53402.1"/>
    </source>
</evidence>
<reference evidence="2 3" key="1">
    <citation type="journal article" date="2023" name="Commun. Biol.">
        <title>Genome analysis of Parmales, the sister group of diatoms, reveals the evolutionary specialization of diatoms from phago-mixotrophs to photoautotrophs.</title>
        <authorList>
            <person name="Ban H."/>
            <person name="Sato S."/>
            <person name="Yoshikawa S."/>
            <person name="Yamada K."/>
            <person name="Nakamura Y."/>
            <person name="Ichinomiya M."/>
            <person name="Sato N."/>
            <person name="Blanc-Mathieu R."/>
            <person name="Endo H."/>
            <person name="Kuwata A."/>
            <person name="Ogata H."/>
        </authorList>
    </citation>
    <scope>NUCLEOTIDE SEQUENCE [LARGE SCALE GENOMIC DNA]</scope>
</reference>
<evidence type="ECO:0008006" key="4">
    <source>
        <dbReference type="Google" id="ProtNLM"/>
    </source>
</evidence>
<gene>
    <name evidence="2" type="ORF">TeGR_g3560</name>
</gene>
<dbReference type="EMBL" id="BRYB01006254">
    <property type="protein sequence ID" value="GMI53402.1"/>
    <property type="molecule type" value="Genomic_DNA"/>
</dbReference>
<sequence length="253" mass="28775">MTADDHFHLHVQACLLTQSIAALEQQNTDLILENASLKAGLRACEFTLNAKLSDSSSNNAAAVQRSRAALESEMAARQRSETLLQNLNASLLSRPRVEAADLTPDLIEFYKKIHDRNVHVEEQLKRGRAEGGLLKKQVREATEGWREQDTRRRALEKELADARRGEAAAQAGHERERRGREDCMRRVKEMEKRGREREGGLVEKATEWRKKCKDGEKEMARLHHVFSVAVEKFTAGRGKLEARIKWLEAARES</sequence>
<comment type="caution">
    <text evidence="2">The sequence shown here is derived from an EMBL/GenBank/DDBJ whole genome shotgun (WGS) entry which is preliminary data.</text>
</comment>
<feature type="region of interest" description="Disordered" evidence="1">
    <location>
        <begin position="160"/>
        <end position="182"/>
    </location>
</feature>
<dbReference type="Proteomes" id="UP001165060">
    <property type="component" value="Unassembled WGS sequence"/>
</dbReference>
<evidence type="ECO:0000256" key="1">
    <source>
        <dbReference type="SAM" id="MobiDB-lite"/>
    </source>
</evidence>
<evidence type="ECO:0000313" key="3">
    <source>
        <dbReference type="Proteomes" id="UP001165060"/>
    </source>
</evidence>
<accession>A0ABQ6NC86</accession>
<keyword evidence="3" id="KW-1185">Reference proteome</keyword>
<name>A0ABQ6NC86_9STRA</name>
<organism evidence="2 3">
    <name type="scientific">Tetraparma gracilis</name>
    <dbReference type="NCBI Taxonomy" id="2962635"/>
    <lineage>
        <taxon>Eukaryota</taxon>
        <taxon>Sar</taxon>
        <taxon>Stramenopiles</taxon>
        <taxon>Ochrophyta</taxon>
        <taxon>Bolidophyceae</taxon>
        <taxon>Parmales</taxon>
        <taxon>Triparmaceae</taxon>
        <taxon>Tetraparma</taxon>
    </lineage>
</organism>